<dbReference type="RefSeq" id="WP_085121180.1">
    <property type="nucleotide sequence ID" value="NZ_FWZX01000002.1"/>
</dbReference>
<dbReference type="InterPro" id="IPR050563">
    <property type="entry name" value="4-hydroxybenzoyl-CoA_TE"/>
</dbReference>
<dbReference type="Gene3D" id="3.10.129.10">
    <property type="entry name" value="Hotdog Thioesterase"/>
    <property type="match status" value="1"/>
</dbReference>
<dbReference type="EMBL" id="FWZX01000002">
    <property type="protein sequence ID" value="SME97697.1"/>
    <property type="molecule type" value="Genomic_DNA"/>
</dbReference>
<name>A0A1Y6BEQ9_9PROT</name>
<evidence type="ECO:0000313" key="1">
    <source>
        <dbReference type="EMBL" id="SME97697.1"/>
    </source>
</evidence>
<dbReference type="GO" id="GO:0047617">
    <property type="term" value="F:fatty acyl-CoA hydrolase activity"/>
    <property type="evidence" value="ECO:0007669"/>
    <property type="project" value="TreeGrafter"/>
</dbReference>
<dbReference type="AlphaFoldDB" id="A0A1Y6BEQ9"/>
<accession>A0A1Y6BEQ9</accession>
<dbReference type="PANTHER" id="PTHR31793:SF2">
    <property type="entry name" value="BLR1345 PROTEIN"/>
    <property type="match status" value="1"/>
</dbReference>
<dbReference type="PANTHER" id="PTHR31793">
    <property type="entry name" value="4-HYDROXYBENZOYL-COA THIOESTERASE FAMILY MEMBER"/>
    <property type="match status" value="1"/>
</dbReference>
<protein>
    <submittedName>
        <fullName evidence="1">(3S)-malyl-CoA thioesterase</fullName>
    </submittedName>
</protein>
<evidence type="ECO:0000313" key="2">
    <source>
        <dbReference type="Proteomes" id="UP000192917"/>
    </source>
</evidence>
<dbReference type="Proteomes" id="UP000192917">
    <property type="component" value="Unassembled WGS sequence"/>
</dbReference>
<dbReference type="Pfam" id="PF13279">
    <property type="entry name" value="4HBT_2"/>
    <property type="match status" value="1"/>
</dbReference>
<dbReference type="STRING" id="560819.SAMN05428998_102100"/>
<sequence>MSSQGPLEVKRLKVEPGWIDYNGHMNVAFYLFAFDRGYDVFMDRIGVDQAFRERTGGTIFTGEAHVSYHAELKLDAPIALTLQVIGYDRKRLHTFMTMRHAEEDFLAATVEWMSLFVDLNTRRVAEMPDEIYAALDAIGRAHAALPRPAAVGKSIAMPAPKR</sequence>
<reference evidence="1 2" key="1">
    <citation type="submission" date="2017-04" db="EMBL/GenBank/DDBJ databases">
        <authorList>
            <person name="Afonso C.L."/>
            <person name="Miller P.J."/>
            <person name="Scott M.A."/>
            <person name="Spackman E."/>
            <person name="Goraichik I."/>
            <person name="Dimitrov K.M."/>
            <person name="Suarez D.L."/>
            <person name="Swayne D.E."/>
        </authorList>
    </citation>
    <scope>NUCLEOTIDE SEQUENCE [LARGE SCALE GENOMIC DNA]</scope>
    <source>
        <strain evidence="1 2">USBA 355</strain>
    </source>
</reference>
<dbReference type="SUPFAM" id="SSF54637">
    <property type="entry name" value="Thioesterase/thiol ester dehydrase-isomerase"/>
    <property type="match status" value="1"/>
</dbReference>
<keyword evidence="2" id="KW-1185">Reference proteome</keyword>
<dbReference type="InterPro" id="IPR029069">
    <property type="entry name" value="HotDog_dom_sf"/>
</dbReference>
<organism evidence="1 2">
    <name type="scientific">Tistlia consotensis USBA 355</name>
    <dbReference type="NCBI Taxonomy" id="560819"/>
    <lineage>
        <taxon>Bacteria</taxon>
        <taxon>Pseudomonadati</taxon>
        <taxon>Pseudomonadota</taxon>
        <taxon>Alphaproteobacteria</taxon>
        <taxon>Rhodospirillales</taxon>
        <taxon>Rhodovibrionaceae</taxon>
        <taxon>Tistlia</taxon>
    </lineage>
</organism>
<gene>
    <name evidence="1" type="ORF">SAMN05428998_102100</name>
</gene>
<proteinExistence type="predicted"/>
<dbReference type="CDD" id="cd00586">
    <property type="entry name" value="4HBT"/>
    <property type="match status" value="1"/>
</dbReference>